<dbReference type="Proteomes" id="UP000189545">
    <property type="component" value="Chromosome"/>
</dbReference>
<gene>
    <name evidence="1" type="ORF">Sps_00703</name>
</gene>
<dbReference type="OrthoDB" id="7159274at2"/>
<dbReference type="NCBIfam" id="TIGR01374">
    <property type="entry name" value="soxD"/>
    <property type="match status" value="1"/>
</dbReference>
<dbReference type="STRING" id="225848.Sps_00703"/>
<organism evidence="1 2">
    <name type="scientific">Shewanella psychrophila</name>
    <dbReference type="NCBI Taxonomy" id="225848"/>
    <lineage>
        <taxon>Bacteria</taxon>
        <taxon>Pseudomonadati</taxon>
        <taxon>Pseudomonadota</taxon>
        <taxon>Gammaproteobacteria</taxon>
        <taxon>Alteromonadales</taxon>
        <taxon>Shewanellaceae</taxon>
        <taxon>Shewanella</taxon>
    </lineage>
</organism>
<dbReference type="GO" id="GO:0008115">
    <property type="term" value="F:sarcosine oxidase activity"/>
    <property type="evidence" value="ECO:0007669"/>
    <property type="project" value="UniProtKB-EC"/>
</dbReference>
<dbReference type="KEGG" id="spsw:Sps_00703"/>
<reference evidence="1 2" key="1">
    <citation type="submission" date="2016-03" db="EMBL/GenBank/DDBJ databases">
        <title>Complete genome sequence of Shewanella psychrophila WP2, a deep sea bacterium isolated from west Pacific sediment.</title>
        <authorList>
            <person name="Xu G."/>
            <person name="Jian H."/>
        </authorList>
    </citation>
    <scope>NUCLEOTIDE SEQUENCE [LARGE SCALE GENOMIC DNA]</scope>
    <source>
        <strain evidence="1 2">WP2</strain>
    </source>
</reference>
<dbReference type="EMBL" id="CP014782">
    <property type="protein sequence ID" value="AQS35897.1"/>
    <property type="molecule type" value="Genomic_DNA"/>
</dbReference>
<protein>
    <submittedName>
        <fullName evidence="1">Sarcosine oxidase, delta subunit family, heterotetrameric form</fullName>
        <ecNumber evidence="1">1.5.3.1</ecNumber>
    </submittedName>
</protein>
<name>A0A1S6HK53_9GAMM</name>
<dbReference type="AlphaFoldDB" id="A0A1S6HK53"/>
<dbReference type="RefSeq" id="WP_077751249.1">
    <property type="nucleotide sequence ID" value="NZ_CP014782.1"/>
</dbReference>
<dbReference type="InterPro" id="IPR038561">
    <property type="entry name" value="SoxD_sf"/>
</dbReference>
<dbReference type="EC" id="1.5.3.1" evidence="1"/>
<keyword evidence="1" id="KW-0560">Oxidoreductase</keyword>
<dbReference type="Gene3D" id="3.30.2270.10">
    <property type="entry name" value="Folate-binding superfamily"/>
    <property type="match status" value="1"/>
</dbReference>
<accession>A0A1S6HK53</accession>
<proteinExistence type="predicted"/>
<evidence type="ECO:0000313" key="2">
    <source>
        <dbReference type="Proteomes" id="UP000189545"/>
    </source>
</evidence>
<dbReference type="InterPro" id="IPR006279">
    <property type="entry name" value="SoxD"/>
</dbReference>
<keyword evidence="2" id="KW-1185">Reference proteome</keyword>
<sequence length="104" mass="12416">MFYIYCPYCQEHREEEEFHAAGQAHISRPLDPDNCSDVEWGDYLYFRKNPRGLHHEIWSHAAGCRKYFNVTRDTQSYQIKEVYKMGEVPQIVAEKASDRERSRV</sequence>
<evidence type="ECO:0000313" key="1">
    <source>
        <dbReference type="EMBL" id="AQS35897.1"/>
    </source>
</evidence>
<dbReference type="GO" id="GO:0046653">
    <property type="term" value="P:tetrahydrofolate metabolic process"/>
    <property type="evidence" value="ECO:0007669"/>
    <property type="project" value="InterPro"/>
</dbReference>
<dbReference type="Pfam" id="PF04267">
    <property type="entry name" value="SoxD"/>
    <property type="match status" value="1"/>
</dbReference>